<proteinExistence type="predicted"/>
<dbReference type="RefSeq" id="WP_195798619.1">
    <property type="nucleotide sequence ID" value="NZ_CP061379.1"/>
</dbReference>
<dbReference type="AlphaFoldDB" id="A0A7S9D0T5"/>
<evidence type="ECO:0008006" key="3">
    <source>
        <dbReference type="Google" id="ProtNLM"/>
    </source>
</evidence>
<dbReference type="EMBL" id="CP061379">
    <property type="protein sequence ID" value="QPF89077.1"/>
    <property type="molecule type" value="Genomic_DNA"/>
</dbReference>
<evidence type="ECO:0000313" key="2">
    <source>
        <dbReference type="Proteomes" id="UP000594621"/>
    </source>
</evidence>
<name>A0A7S9D0T5_9BRAD</name>
<dbReference type="SUPFAM" id="SSF53649">
    <property type="entry name" value="Alkaline phosphatase-like"/>
    <property type="match status" value="1"/>
</dbReference>
<dbReference type="Gene3D" id="3.40.720.10">
    <property type="entry name" value="Alkaline Phosphatase, subunit A"/>
    <property type="match status" value="3"/>
</dbReference>
<dbReference type="KEGG" id="bcou:IC761_21445"/>
<sequence length="827" mass="88205">MAATVLWLTPASAEEHERKSCQLGSPGHEVKHVIYIQFDNVHLTRDNPNVPSDLEQMPHLYNFLKDNGTLLNKHYTVLISHTTAGITSSLTGLYPDRMGLTVTNSYDYYNPATGVPTFTSAFKYWTAPVAAPIDSRPNMITTGGKNTPAPWVTYTRAGCDVGYVPTANAVLENAVAGAFKAGPTDLFSAANAGDTQIDLFSNKGFNVGDTIVIDQGANQETAKIDHFSGFFTVLTSPLTKSHAQNVSVWEPAADPIDRTGDITTIFGANSSEWLDALDSQEAPFGSAAAAKATTDFVGIAVHCGNGRTSLCASTSTARPDLLPDEPGGYQNFRALFGAKYVNPAITHGSPSVNDINGAPITDQFGHPGFPGFDSMSAAVTLGYVAQMQEAGIPVTYAYISDLHDNHAGGGAYGPGEADYVAALKSYDDAFAKFFARLATAGINKNNTLFIVTADENDHFAGQQAQNCNGVTTACVYNAASGNPRHGRFDLTNNGQDVSTWTGPSTWPPATANGPLVGEVGYNMSWLIGSKINGTGYDISFDSAPSFYIYGQPQAFDATGHVVVNPVLRAFEKAAAGLKAFDPYVDATQLTPVANYLVDGPTLKALHMINADPQRTMSFTMFSKPDYYFQTFSPCPGKSQGCLNDAFAWIHGDYSNDIGQTWLGMAGPGVKNGAIDDTTWTDHTDIVPTVNTLLGLKPDYQADGRVIAQILHPSVARGRDGEAHTRLGDLYKQLNAPYGAFAHALIVASTAAIKADDATYLSVELKIQALTTQRDALAQQMKDVLDPQPVGEGRDERDEARFGPNGHSVQLIGEGFKLLAAAQSLAGL</sequence>
<evidence type="ECO:0000313" key="1">
    <source>
        <dbReference type="EMBL" id="QPF89077.1"/>
    </source>
</evidence>
<organism evidence="1 2">
    <name type="scientific">Bradyrhizobium commune</name>
    <dbReference type="NCBI Taxonomy" id="83627"/>
    <lineage>
        <taxon>Bacteria</taxon>
        <taxon>Pseudomonadati</taxon>
        <taxon>Pseudomonadota</taxon>
        <taxon>Alphaproteobacteria</taxon>
        <taxon>Hyphomicrobiales</taxon>
        <taxon>Nitrobacteraceae</taxon>
        <taxon>Bradyrhizobium</taxon>
    </lineage>
</organism>
<reference evidence="1 2" key="1">
    <citation type="submission" date="2020-09" db="EMBL/GenBank/DDBJ databases">
        <title>Complete genomes of bradyrhizobia occurring on native shrubby legumes in Australia.</title>
        <authorList>
            <person name="Lafay B."/>
        </authorList>
    </citation>
    <scope>NUCLEOTIDE SEQUENCE [LARGE SCALE GENOMIC DNA]</scope>
    <source>
        <strain evidence="1 2">BDV5040</strain>
    </source>
</reference>
<protein>
    <recommendedName>
        <fullName evidence="3">Phosphoesterase</fullName>
    </recommendedName>
</protein>
<dbReference type="Proteomes" id="UP000594621">
    <property type="component" value="Chromosome"/>
</dbReference>
<gene>
    <name evidence="1" type="ORF">IC761_21445</name>
</gene>
<dbReference type="InterPro" id="IPR017850">
    <property type="entry name" value="Alkaline_phosphatase_core_sf"/>
</dbReference>
<accession>A0A7S9D0T5</accession>
<keyword evidence="2" id="KW-1185">Reference proteome</keyword>